<evidence type="ECO:0000313" key="3">
    <source>
        <dbReference type="EMBL" id="MBT1443718.1"/>
    </source>
</evidence>
<evidence type="ECO:0000256" key="1">
    <source>
        <dbReference type="SAM" id="Phobius"/>
    </source>
</evidence>
<dbReference type="EMBL" id="JAHEPS010000001">
    <property type="protein sequence ID" value="MBT1443718.1"/>
    <property type="molecule type" value="Genomic_DNA"/>
</dbReference>
<proteinExistence type="predicted"/>
<sequence>MLSIMVTVPIAALVLGLSVLLWRDGLHQLLWGVPAIVLLLCLAAVYLCRRHVAHLGYGVTELEIISQKGIWWQSRTALPYSRIQHVTLSQGPLERRFGLARIECFSAGSGTAEIEIAGLAEATAEALRSHLLGKAGAQDA</sequence>
<feature type="transmembrane region" description="Helical" evidence="1">
    <location>
        <begin position="31"/>
        <end position="48"/>
    </location>
</feature>
<evidence type="ECO:0000259" key="2">
    <source>
        <dbReference type="Pfam" id="PF03703"/>
    </source>
</evidence>
<accession>A0ABS5UZT2</accession>
<protein>
    <submittedName>
        <fullName evidence="3">PH domain-containing protein</fullName>
    </submittedName>
</protein>
<keyword evidence="1" id="KW-0472">Membrane</keyword>
<feature type="domain" description="YdbS-like PH" evidence="2">
    <location>
        <begin position="54"/>
        <end position="131"/>
    </location>
</feature>
<dbReference type="PANTHER" id="PTHR34473">
    <property type="entry name" value="UPF0699 TRANSMEMBRANE PROTEIN YDBS"/>
    <property type="match status" value="1"/>
</dbReference>
<dbReference type="Proteomes" id="UP001195903">
    <property type="component" value="Unassembled WGS sequence"/>
</dbReference>
<keyword evidence="1" id="KW-0812">Transmembrane</keyword>
<keyword evidence="4" id="KW-1185">Reference proteome</keyword>
<evidence type="ECO:0000313" key="4">
    <source>
        <dbReference type="Proteomes" id="UP001195903"/>
    </source>
</evidence>
<name>A0ABS5UZT2_9GAMM</name>
<keyword evidence="1" id="KW-1133">Transmembrane helix</keyword>
<dbReference type="PANTHER" id="PTHR34473:SF3">
    <property type="entry name" value="TRANSMEMBRANE PROTEIN-RELATED"/>
    <property type="match status" value="1"/>
</dbReference>
<comment type="caution">
    <text evidence="3">The sequence shown here is derived from an EMBL/GenBank/DDBJ whole genome shotgun (WGS) entry which is preliminary data.</text>
</comment>
<gene>
    <name evidence="3" type="ORF">KJI95_04155</name>
</gene>
<organism evidence="3 4">
    <name type="scientific">Shewanella jiangmenensis</name>
    <dbReference type="NCBI Taxonomy" id="2837387"/>
    <lineage>
        <taxon>Bacteria</taxon>
        <taxon>Pseudomonadati</taxon>
        <taxon>Pseudomonadota</taxon>
        <taxon>Gammaproteobacteria</taxon>
        <taxon>Alteromonadales</taxon>
        <taxon>Shewanellaceae</taxon>
        <taxon>Shewanella</taxon>
    </lineage>
</organism>
<reference evidence="3 4" key="1">
    <citation type="submission" date="2021-05" db="EMBL/GenBank/DDBJ databases">
        <title>Shewanella sp. JM162201.</title>
        <authorList>
            <person name="Xu S."/>
            <person name="Li A."/>
        </authorList>
    </citation>
    <scope>NUCLEOTIDE SEQUENCE [LARGE SCALE GENOMIC DNA]</scope>
    <source>
        <strain evidence="3 4">JM162201</strain>
    </source>
</reference>
<dbReference type="InterPro" id="IPR005182">
    <property type="entry name" value="YdbS-like_PH"/>
</dbReference>
<dbReference type="Pfam" id="PF03703">
    <property type="entry name" value="bPH_2"/>
    <property type="match status" value="1"/>
</dbReference>